<keyword evidence="7" id="KW-0653">Protein transport</keyword>
<evidence type="ECO:0000256" key="8">
    <source>
        <dbReference type="ARBA" id="ARBA00022989"/>
    </source>
</evidence>
<evidence type="ECO:0000256" key="2">
    <source>
        <dbReference type="ARBA" id="ARBA00006555"/>
    </source>
</evidence>
<dbReference type="SUPFAM" id="SSF74653">
    <property type="entry name" value="TolA/TonB C-terminal domain"/>
    <property type="match status" value="1"/>
</dbReference>
<keyword evidence="8" id="KW-1133">Transmembrane helix</keyword>
<dbReference type="GO" id="GO:0015891">
    <property type="term" value="P:siderophore transport"/>
    <property type="evidence" value="ECO:0007669"/>
    <property type="project" value="InterPro"/>
</dbReference>
<dbReference type="AlphaFoldDB" id="Q2IP95"/>
<evidence type="ECO:0000313" key="13">
    <source>
        <dbReference type="Proteomes" id="UP000001935"/>
    </source>
</evidence>
<dbReference type="eggNOG" id="COG0810">
    <property type="taxonomic scope" value="Bacteria"/>
</dbReference>
<keyword evidence="5" id="KW-0997">Cell inner membrane</keyword>
<keyword evidence="3" id="KW-0813">Transport</keyword>
<name>Q2IP95_ANADE</name>
<reference evidence="12" key="1">
    <citation type="submission" date="2006-01" db="EMBL/GenBank/DDBJ databases">
        <title>Complete sequence of Anaeromyxobacter dehalogenans 2CP-C.</title>
        <authorList>
            <consortium name="US DOE Joint Genome Institute"/>
            <person name="Copeland A."/>
            <person name="Lucas S."/>
            <person name="Lapidus A."/>
            <person name="Barry K."/>
            <person name="Detter J.C."/>
            <person name="Glavina T."/>
            <person name="Hammon N."/>
            <person name="Israni S."/>
            <person name="Pitluck S."/>
            <person name="Brettin T."/>
            <person name="Bruce D."/>
            <person name="Han C."/>
            <person name="Tapia R."/>
            <person name="Gilna P."/>
            <person name="Kiss H."/>
            <person name="Schmutz J."/>
            <person name="Larimer F."/>
            <person name="Land M."/>
            <person name="Kyrpides N."/>
            <person name="Anderson I."/>
            <person name="Sanford R.A."/>
            <person name="Ritalahti K.M."/>
            <person name="Thomas H.S."/>
            <person name="Kirby J.R."/>
            <person name="Zhulin I.B."/>
            <person name="Loeffler F.E."/>
            <person name="Richardson P."/>
        </authorList>
    </citation>
    <scope>NUCLEOTIDE SEQUENCE</scope>
    <source>
        <strain evidence="12">2CP-C</strain>
    </source>
</reference>
<dbReference type="GO" id="GO:0098797">
    <property type="term" value="C:plasma membrane protein complex"/>
    <property type="evidence" value="ECO:0007669"/>
    <property type="project" value="TreeGrafter"/>
</dbReference>
<evidence type="ECO:0000313" key="12">
    <source>
        <dbReference type="EMBL" id="ABC80628.1"/>
    </source>
</evidence>
<accession>Q2IP95</accession>
<dbReference type="STRING" id="290397.Adeh_0853"/>
<dbReference type="KEGG" id="ade:Adeh_0853"/>
<dbReference type="Gene3D" id="3.30.1150.10">
    <property type="match status" value="1"/>
</dbReference>
<keyword evidence="4" id="KW-1003">Cell membrane</keyword>
<evidence type="ECO:0000256" key="9">
    <source>
        <dbReference type="ARBA" id="ARBA00023136"/>
    </source>
</evidence>
<dbReference type="PANTHER" id="PTHR33446">
    <property type="entry name" value="PROTEIN TONB-RELATED"/>
    <property type="match status" value="1"/>
</dbReference>
<evidence type="ECO:0000259" key="11">
    <source>
        <dbReference type="PROSITE" id="PS52015"/>
    </source>
</evidence>
<sequence>MADGGRARGGWGLASLAAHAALVAALAWRPSRPRPPPAPVMVLLPGAPALRAPRQPVPARPPPRQAAAPRARSGGGHRGVPVPRVLPEALPAAGLEPVTLEAEEVLTLGEGQAFTGDGVGDGPFVPGDGFGPGGGGAGGEAGDGGEEGPPWLRSAVLRQLQAQIDRDPYPAAAELMGWSGTVRVGFTILTDGSVADVRVLASSGHGVLDRAALAAVRKAAPYPRPPVDQPVVVPVVWYLPP</sequence>
<proteinExistence type="inferred from homology"/>
<feature type="compositionally biased region" description="Pro residues" evidence="10">
    <location>
        <begin position="55"/>
        <end position="64"/>
    </location>
</feature>
<dbReference type="PANTHER" id="PTHR33446:SF2">
    <property type="entry name" value="PROTEIN TONB"/>
    <property type="match status" value="1"/>
</dbReference>
<feature type="domain" description="TonB C-terminal" evidence="11">
    <location>
        <begin position="154"/>
        <end position="241"/>
    </location>
</feature>
<evidence type="ECO:0000256" key="5">
    <source>
        <dbReference type="ARBA" id="ARBA00022519"/>
    </source>
</evidence>
<dbReference type="Pfam" id="PF03544">
    <property type="entry name" value="TonB_C"/>
    <property type="match status" value="1"/>
</dbReference>
<dbReference type="GO" id="GO:0031992">
    <property type="term" value="F:energy transducer activity"/>
    <property type="evidence" value="ECO:0007669"/>
    <property type="project" value="InterPro"/>
</dbReference>
<keyword evidence="6" id="KW-0812">Transmembrane</keyword>
<dbReference type="PRINTS" id="PR01374">
    <property type="entry name" value="TONBPROTEIN"/>
</dbReference>
<keyword evidence="9" id="KW-0472">Membrane</keyword>
<evidence type="ECO:0000256" key="4">
    <source>
        <dbReference type="ARBA" id="ARBA00022475"/>
    </source>
</evidence>
<protein>
    <submittedName>
        <fullName evidence="12">Outer membrane transport energization protein TonB</fullName>
    </submittedName>
</protein>
<dbReference type="Proteomes" id="UP000001935">
    <property type="component" value="Chromosome"/>
</dbReference>
<dbReference type="GO" id="GO:0055085">
    <property type="term" value="P:transmembrane transport"/>
    <property type="evidence" value="ECO:0007669"/>
    <property type="project" value="InterPro"/>
</dbReference>
<dbReference type="InterPro" id="IPR037682">
    <property type="entry name" value="TonB_C"/>
</dbReference>
<dbReference type="GO" id="GO:0015031">
    <property type="term" value="P:protein transport"/>
    <property type="evidence" value="ECO:0007669"/>
    <property type="project" value="UniProtKB-KW"/>
</dbReference>
<organism evidence="12 13">
    <name type="scientific">Anaeromyxobacter dehalogenans (strain 2CP-C)</name>
    <dbReference type="NCBI Taxonomy" id="290397"/>
    <lineage>
        <taxon>Bacteria</taxon>
        <taxon>Pseudomonadati</taxon>
        <taxon>Myxococcota</taxon>
        <taxon>Myxococcia</taxon>
        <taxon>Myxococcales</taxon>
        <taxon>Cystobacterineae</taxon>
        <taxon>Anaeromyxobacteraceae</taxon>
        <taxon>Anaeromyxobacter</taxon>
    </lineage>
</organism>
<feature type="region of interest" description="Disordered" evidence="10">
    <location>
        <begin position="51"/>
        <end position="83"/>
    </location>
</feature>
<dbReference type="InterPro" id="IPR003538">
    <property type="entry name" value="TonB"/>
</dbReference>
<evidence type="ECO:0000256" key="3">
    <source>
        <dbReference type="ARBA" id="ARBA00022448"/>
    </source>
</evidence>
<evidence type="ECO:0000256" key="1">
    <source>
        <dbReference type="ARBA" id="ARBA00004383"/>
    </source>
</evidence>
<evidence type="ECO:0000256" key="10">
    <source>
        <dbReference type="SAM" id="MobiDB-lite"/>
    </source>
</evidence>
<gene>
    <name evidence="12" type="ordered locus">Adeh_0853</name>
</gene>
<dbReference type="PROSITE" id="PS52015">
    <property type="entry name" value="TONB_CTD"/>
    <property type="match status" value="1"/>
</dbReference>
<evidence type="ECO:0000256" key="6">
    <source>
        <dbReference type="ARBA" id="ARBA00022692"/>
    </source>
</evidence>
<evidence type="ECO:0000256" key="7">
    <source>
        <dbReference type="ARBA" id="ARBA00022927"/>
    </source>
</evidence>
<comment type="subcellular location">
    <subcellularLocation>
        <location evidence="1">Cell inner membrane</location>
        <topology evidence="1">Single-pass membrane protein</topology>
        <orientation evidence="1">Periplasmic side</orientation>
    </subcellularLocation>
</comment>
<comment type="similarity">
    <text evidence="2">Belongs to the TonB family.</text>
</comment>
<feature type="region of interest" description="Disordered" evidence="10">
    <location>
        <begin position="112"/>
        <end position="149"/>
    </location>
</feature>
<dbReference type="InterPro" id="IPR006260">
    <property type="entry name" value="TonB/TolA_C"/>
</dbReference>
<dbReference type="EMBL" id="CP000251">
    <property type="protein sequence ID" value="ABC80628.1"/>
    <property type="molecule type" value="Genomic_DNA"/>
</dbReference>
<dbReference type="HOGENOM" id="CLU_1352314_0_0_7"/>
<dbReference type="GO" id="GO:0030288">
    <property type="term" value="C:outer membrane-bounded periplasmic space"/>
    <property type="evidence" value="ECO:0007669"/>
    <property type="project" value="InterPro"/>
</dbReference>
<feature type="compositionally biased region" description="Gly residues" evidence="10">
    <location>
        <begin position="128"/>
        <end position="142"/>
    </location>
</feature>
<dbReference type="NCBIfam" id="TIGR01352">
    <property type="entry name" value="tonB_Cterm"/>
    <property type="match status" value="1"/>
</dbReference>
<dbReference type="InterPro" id="IPR051045">
    <property type="entry name" value="TonB-dependent_transducer"/>
</dbReference>